<feature type="region of interest" description="Disordered" evidence="1">
    <location>
        <begin position="34"/>
        <end position="78"/>
    </location>
</feature>
<keyword evidence="2" id="KW-0732">Signal</keyword>
<evidence type="ECO:0000313" key="3">
    <source>
        <dbReference type="EMBL" id="KXN67657.1"/>
    </source>
</evidence>
<feature type="chain" id="PRO_5007294249" evidence="2">
    <location>
        <begin position="18"/>
        <end position="109"/>
    </location>
</feature>
<sequence>MLIKLLSIISLLAFVTSSPVPVAANANGIARRQWDESEESFNPQEEQDGDSWWGNDDSGDGEVPDEDTSGPPPTALSWLWSNSLIPSQAGPPIAPTDGAVLAVGAQVHL</sequence>
<reference evidence="3 4" key="1">
    <citation type="journal article" date="2015" name="Genome Biol. Evol.">
        <title>Phylogenomic analyses indicate that early fungi evolved digesting cell walls of algal ancestors of land plants.</title>
        <authorList>
            <person name="Chang Y."/>
            <person name="Wang S."/>
            <person name="Sekimoto S."/>
            <person name="Aerts A.L."/>
            <person name="Choi C."/>
            <person name="Clum A."/>
            <person name="LaButti K.M."/>
            <person name="Lindquist E.A."/>
            <person name="Yee Ngan C."/>
            <person name="Ohm R.A."/>
            <person name="Salamov A.A."/>
            <person name="Grigoriev I.V."/>
            <person name="Spatafora J.W."/>
            <person name="Berbee M.L."/>
        </authorList>
    </citation>
    <scope>NUCLEOTIDE SEQUENCE [LARGE SCALE GENOMIC DNA]</scope>
    <source>
        <strain evidence="3 4">NRRL 28638</strain>
    </source>
</reference>
<evidence type="ECO:0000256" key="2">
    <source>
        <dbReference type="SAM" id="SignalP"/>
    </source>
</evidence>
<accession>A0A137NY28</accession>
<dbReference type="Proteomes" id="UP000070444">
    <property type="component" value="Unassembled WGS sequence"/>
</dbReference>
<protein>
    <submittedName>
        <fullName evidence="3">Uncharacterized protein</fullName>
    </submittedName>
</protein>
<keyword evidence="4" id="KW-1185">Reference proteome</keyword>
<gene>
    <name evidence="3" type="ORF">CONCODRAFT_10226</name>
</gene>
<dbReference type="AlphaFoldDB" id="A0A137NY28"/>
<dbReference type="EMBL" id="KQ964621">
    <property type="protein sequence ID" value="KXN67657.1"/>
    <property type="molecule type" value="Genomic_DNA"/>
</dbReference>
<feature type="signal peptide" evidence="2">
    <location>
        <begin position="1"/>
        <end position="17"/>
    </location>
</feature>
<name>A0A137NY28_CONC2</name>
<evidence type="ECO:0000313" key="4">
    <source>
        <dbReference type="Proteomes" id="UP000070444"/>
    </source>
</evidence>
<evidence type="ECO:0000256" key="1">
    <source>
        <dbReference type="SAM" id="MobiDB-lite"/>
    </source>
</evidence>
<organism evidence="3 4">
    <name type="scientific">Conidiobolus coronatus (strain ATCC 28846 / CBS 209.66 / NRRL 28638)</name>
    <name type="common">Delacroixia coronata</name>
    <dbReference type="NCBI Taxonomy" id="796925"/>
    <lineage>
        <taxon>Eukaryota</taxon>
        <taxon>Fungi</taxon>
        <taxon>Fungi incertae sedis</taxon>
        <taxon>Zoopagomycota</taxon>
        <taxon>Entomophthoromycotina</taxon>
        <taxon>Entomophthoromycetes</taxon>
        <taxon>Entomophthorales</taxon>
        <taxon>Ancylistaceae</taxon>
        <taxon>Conidiobolus</taxon>
    </lineage>
</organism>
<proteinExistence type="predicted"/>
<feature type="compositionally biased region" description="Acidic residues" evidence="1">
    <location>
        <begin position="57"/>
        <end position="68"/>
    </location>
</feature>